<dbReference type="RefSeq" id="WP_087032463.1">
    <property type="nucleotide sequence ID" value="NZ_FJNE01000003.1"/>
</dbReference>
<dbReference type="InterPro" id="IPR041183">
    <property type="entry name" value="Cyclophilin-like"/>
</dbReference>
<dbReference type="Gene3D" id="2.40.100.20">
    <property type="match status" value="1"/>
</dbReference>
<dbReference type="AlphaFoldDB" id="A0A143YIX6"/>
<reference evidence="3 4" key="1">
    <citation type="submission" date="2016-02" db="EMBL/GenBank/DDBJ databases">
        <authorList>
            <person name="Wen L."/>
            <person name="He K."/>
            <person name="Yang H."/>
        </authorList>
    </citation>
    <scope>NUCLEOTIDE SEQUENCE [LARGE SCALE GENOMIC DNA]</scope>
    <source>
        <strain evidence="3">Trichococcus palustris</strain>
    </source>
</reference>
<accession>A0A143YIX6</accession>
<dbReference type="InterPro" id="IPR029000">
    <property type="entry name" value="Cyclophilin-like_dom_sf"/>
</dbReference>
<evidence type="ECO:0000259" key="2">
    <source>
        <dbReference type="Pfam" id="PF18050"/>
    </source>
</evidence>
<evidence type="ECO:0000313" key="3">
    <source>
        <dbReference type="EMBL" id="CZQ89725.1"/>
    </source>
</evidence>
<proteinExistence type="predicted"/>
<protein>
    <recommendedName>
        <fullName evidence="2">Cyclophilin-like domain-containing protein</fullName>
    </recommendedName>
</protein>
<keyword evidence="4" id="KW-1185">Reference proteome</keyword>
<dbReference type="Proteomes" id="UP000242754">
    <property type="component" value="Unassembled WGS sequence"/>
</dbReference>
<gene>
    <name evidence="3" type="ORF">Tpal_1170</name>
</gene>
<organism evidence="3 4">
    <name type="scientific">Trichococcus palustris</name>
    <dbReference type="NCBI Taxonomy" id="140314"/>
    <lineage>
        <taxon>Bacteria</taxon>
        <taxon>Bacillati</taxon>
        <taxon>Bacillota</taxon>
        <taxon>Bacilli</taxon>
        <taxon>Lactobacillales</taxon>
        <taxon>Carnobacteriaceae</taxon>
        <taxon>Trichococcus</taxon>
    </lineage>
</organism>
<evidence type="ECO:0000256" key="1">
    <source>
        <dbReference type="SAM" id="MobiDB-lite"/>
    </source>
</evidence>
<dbReference type="Pfam" id="PF18050">
    <property type="entry name" value="Cyclophil_like2"/>
    <property type="match status" value="1"/>
</dbReference>
<sequence length="117" mass="12825">MKADMRIKSDVYSITLNNTKAAKDFAAMMPITLTLEDYAGSEKISDLPSRLDRSDSPAGTDAKKGDIAYYAPWGNIALFYGDARFAHGLVALGKIDEGSKMLSLYGNRFEATFEISE</sequence>
<dbReference type="SUPFAM" id="SSF50891">
    <property type="entry name" value="Cyclophilin-like"/>
    <property type="match status" value="1"/>
</dbReference>
<evidence type="ECO:0000313" key="4">
    <source>
        <dbReference type="Proteomes" id="UP000242754"/>
    </source>
</evidence>
<name>A0A143YIX6_9LACT</name>
<feature type="region of interest" description="Disordered" evidence="1">
    <location>
        <begin position="44"/>
        <end position="64"/>
    </location>
</feature>
<dbReference type="EMBL" id="FJNE01000003">
    <property type="protein sequence ID" value="CZQ89725.1"/>
    <property type="molecule type" value="Genomic_DNA"/>
</dbReference>
<dbReference type="OrthoDB" id="9806505at2"/>
<feature type="domain" description="Cyclophilin-like" evidence="2">
    <location>
        <begin position="5"/>
        <end position="114"/>
    </location>
</feature>
<dbReference type="STRING" id="140314.SAMN04488076_11214"/>